<feature type="signal peptide" evidence="4">
    <location>
        <begin position="1"/>
        <end position="27"/>
    </location>
</feature>
<evidence type="ECO:0000256" key="1">
    <source>
        <dbReference type="ARBA" id="ARBA00004196"/>
    </source>
</evidence>
<dbReference type="InterPro" id="IPR003591">
    <property type="entry name" value="Leu-rich_rpt_typical-subtyp"/>
</dbReference>
<comment type="caution">
    <text evidence="5">The sequence shown here is derived from an EMBL/GenBank/DDBJ whole genome shotgun (WGS) entry which is preliminary data.</text>
</comment>
<keyword evidence="6" id="KW-1185">Reference proteome</keyword>
<protein>
    <submittedName>
        <fullName evidence="5">Uncharacterized protein</fullName>
    </submittedName>
</protein>
<keyword evidence="3" id="KW-0677">Repeat</keyword>
<dbReference type="EMBL" id="JAFEMO010000001">
    <property type="protein sequence ID" value="KAH7577699.1"/>
    <property type="molecule type" value="Genomic_DNA"/>
</dbReference>
<evidence type="ECO:0000256" key="4">
    <source>
        <dbReference type="SAM" id="SignalP"/>
    </source>
</evidence>
<reference evidence="5 6" key="1">
    <citation type="submission" date="2021-02" db="EMBL/GenBank/DDBJ databases">
        <title>Plant Genome Project.</title>
        <authorList>
            <person name="Zhang R.-G."/>
        </authorList>
    </citation>
    <scope>NUCLEOTIDE SEQUENCE [LARGE SCALE GENOMIC DNA]</scope>
    <source>
        <tissue evidence="5">Leaves</tissue>
    </source>
</reference>
<gene>
    <name evidence="5" type="ORF">JRO89_XS01G0286500</name>
</gene>
<dbReference type="InterPro" id="IPR001611">
    <property type="entry name" value="Leu-rich_rpt"/>
</dbReference>
<dbReference type="SMART" id="SM00369">
    <property type="entry name" value="LRR_TYP"/>
    <property type="match status" value="5"/>
</dbReference>
<dbReference type="PANTHER" id="PTHR48059:SF36">
    <property type="entry name" value="LEUCINE-RICH REPEAT DOMAIN, L DOMAIN-CONTAINING PROTEIN-RELATED"/>
    <property type="match status" value="1"/>
</dbReference>
<dbReference type="Pfam" id="PF00560">
    <property type="entry name" value="LRR_1"/>
    <property type="match status" value="3"/>
</dbReference>
<feature type="chain" id="PRO_5047323472" evidence="4">
    <location>
        <begin position="28"/>
        <end position="473"/>
    </location>
</feature>
<evidence type="ECO:0000256" key="2">
    <source>
        <dbReference type="ARBA" id="ARBA00022614"/>
    </source>
</evidence>
<organism evidence="5 6">
    <name type="scientific">Xanthoceras sorbifolium</name>
    <dbReference type="NCBI Taxonomy" id="99658"/>
    <lineage>
        <taxon>Eukaryota</taxon>
        <taxon>Viridiplantae</taxon>
        <taxon>Streptophyta</taxon>
        <taxon>Embryophyta</taxon>
        <taxon>Tracheophyta</taxon>
        <taxon>Spermatophyta</taxon>
        <taxon>Magnoliopsida</taxon>
        <taxon>eudicotyledons</taxon>
        <taxon>Gunneridae</taxon>
        <taxon>Pentapetalae</taxon>
        <taxon>rosids</taxon>
        <taxon>malvids</taxon>
        <taxon>Sapindales</taxon>
        <taxon>Sapindaceae</taxon>
        <taxon>Xanthoceroideae</taxon>
        <taxon>Xanthoceras</taxon>
    </lineage>
</organism>
<dbReference type="InterPro" id="IPR032675">
    <property type="entry name" value="LRR_dom_sf"/>
</dbReference>
<dbReference type="Pfam" id="PF13855">
    <property type="entry name" value="LRR_8"/>
    <property type="match status" value="1"/>
</dbReference>
<dbReference type="InterPro" id="IPR051848">
    <property type="entry name" value="PGIP"/>
</dbReference>
<dbReference type="SUPFAM" id="SSF52058">
    <property type="entry name" value="L domain-like"/>
    <property type="match status" value="1"/>
</dbReference>
<evidence type="ECO:0000313" key="6">
    <source>
        <dbReference type="Proteomes" id="UP000827721"/>
    </source>
</evidence>
<keyword evidence="2" id="KW-0433">Leucine-rich repeat</keyword>
<evidence type="ECO:0000313" key="5">
    <source>
        <dbReference type="EMBL" id="KAH7577699.1"/>
    </source>
</evidence>
<accession>A0ABQ8ILX7</accession>
<evidence type="ECO:0000256" key="3">
    <source>
        <dbReference type="ARBA" id="ARBA00022737"/>
    </source>
</evidence>
<dbReference type="Gene3D" id="3.80.10.10">
    <property type="entry name" value="Ribonuclease Inhibitor"/>
    <property type="match status" value="1"/>
</dbReference>
<name>A0ABQ8ILX7_9ROSI</name>
<comment type="subcellular location">
    <subcellularLocation>
        <location evidence="1">Cell envelope</location>
    </subcellularLocation>
</comment>
<keyword evidence="4" id="KW-0732">Signal</keyword>
<proteinExistence type="predicted"/>
<sequence length="473" mass="51326">MAFSSRFSAFSFVFFTTLLSFFVISSQQPVLDLPEQESVYQVLDTVNPTIPWRSLFPDDICSSAPHGVVCDYFIEPTTNGTVTFQAETVHITELSFGNVSDSSPNPPCTPNSTLSPLLFTSFKYLRKLFFYKCFTVTRVSVPENVPASFGSSLEELVFIENPSLVGSLGGIIGNFTNLRRLVLTGNGFYGTIPDKVGRLVGLEEVTLSRNKLSGGVSLSFAKLKKLKILDLSQNYFDGNVPEELGNLTQLLKLDLSNNGFYGKIPESFGFLQSLEFLDLSFNRFGSFGVPLFLGQMSSLREVYLSGNSLKGQIPEIWENLGSVLGIGFSGMGLVGTIPSSMGLHLKKLCYLGLDNNNLEGSVPEEFGVLESVSEINLENNNLSGRVPFSAKFTSKVGGKLKLKGNPDLCIDERVSTGKQANDSLRQLKLCRAPDIPNAVLFNGASSSSSSSSSRPFLSSLVLSFVGVLIVLAG</sequence>
<dbReference type="Proteomes" id="UP000827721">
    <property type="component" value="Unassembled WGS sequence"/>
</dbReference>
<dbReference type="PANTHER" id="PTHR48059">
    <property type="entry name" value="POLYGALACTURONASE INHIBITOR 1"/>
    <property type="match status" value="1"/>
</dbReference>